<dbReference type="AlphaFoldDB" id="A0A8J6Y1C0"/>
<feature type="chain" id="PRO_5035223923" evidence="1">
    <location>
        <begin position="25"/>
        <end position="310"/>
    </location>
</feature>
<accession>A0A8J6Y1C0</accession>
<reference evidence="2 3" key="1">
    <citation type="submission" date="2020-08" db="EMBL/GenBank/DDBJ databases">
        <title>Acidobacteriota in marine sediments use diverse sulfur dissimilation pathways.</title>
        <authorList>
            <person name="Wasmund K."/>
        </authorList>
    </citation>
    <scope>NUCLEOTIDE SEQUENCE [LARGE SCALE GENOMIC DNA]</scope>
    <source>
        <strain evidence="2">MAG AM4</strain>
    </source>
</reference>
<keyword evidence="1" id="KW-0732">Signal</keyword>
<gene>
    <name evidence="2" type="ORF">IFK94_10585</name>
</gene>
<dbReference type="EMBL" id="JACXWD010000035">
    <property type="protein sequence ID" value="MBD3868558.1"/>
    <property type="molecule type" value="Genomic_DNA"/>
</dbReference>
<sequence length="310" mass="33349">MKQAATAVLAFILLIAGCAGGEQAEPVPEIPPGLVEVTIEAMDFTMPDEIPSGWTTFRTTNNSAMVHMGVVERMPEGYGLREQQDQVAPVFQEGMNLIIQGDMDGAMAIFGELPEWFGRIVFLGGPGLLAPGQVTETSAYLEPGTYILECYVKTDGVFHSYNPAPEMDGMIAQFTVTAEPSGAQEPTPSIEIAISNETGMEITGEPTAGEHQVAVHFTDQAVHEHFLGHDVHLVRLTPETDQDALVAWMNWSLPAGLQTPAPAVFLGGTNELPAGGTAYFKATLEPGEYAWIAEVPSADQKAMLQRFTVK</sequence>
<evidence type="ECO:0000313" key="2">
    <source>
        <dbReference type="EMBL" id="MBD3868558.1"/>
    </source>
</evidence>
<name>A0A8J6Y1C0_9BACT</name>
<proteinExistence type="predicted"/>
<dbReference type="Proteomes" id="UP000648239">
    <property type="component" value="Unassembled WGS sequence"/>
</dbReference>
<dbReference type="PROSITE" id="PS51257">
    <property type="entry name" value="PROKAR_LIPOPROTEIN"/>
    <property type="match status" value="1"/>
</dbReference>
<protein>
    <submittedName>
        <fullName evidence="2">Uncharacterized protein</fullName>
    </submittedName>
</protein>
<organism evidence="2 3">
    <name type="scientific">Candidatus Polarisedimenticola svalbardensis</name>
    <dbReference type="NCBI Taxonomy" id="2886004"/>
    <lineage>
        <taxon>Bacteria</taxon>
        <taxon>Pseudomonadati</taxon>
        <taxon>Acidobacteriota</taxon>
        <taxon>Candidatus Polarisedimenticolia</taxon>
        <taxon>Candidatus Polarisedimenticolales</taxon>
        <taxon>Candidatus Polarisedimenticolaceae</taxon>
        <taxon>Candidatus Polarisedimenticola</taxon>
    </lineage>
</organism>
<feature type="signal peptide" evidence="1">
    <location>
        <begin position="1"/>
        <end position="24"/>
    </location>
</feature>
<evidence type="ECO:0000313" key="3">
    <source>
        <dbReference type="Proteomes" id="UP000648239"/>
    </source>
</evidence>
<evidence type="ECO:0000256" key="1">
    <source>
        <dbReference type="SAM" id="SignalP"/>
    </source>
</evidence>
<comment type="caution">
    <text evidence="2">The sequence shown here is derived from an EMBL/GenBank/DDBJ whole genome shotgun (WGS) entry which is preliminary data.</text>
</comment>